<feature type="region of interest" description="Disordered" evidence="1">
    <location>
        <begin position="287"/>
        <end position="306"/>
    </location>
</feature>
<dbReference type="AlphaFoldDB" id="A0A7X4YSA0"/>
<comment type="caution">
    <text evidence="3">The sequence shown here is derived from an EMBL/GenBank/DDBJ whole genome shotgun (WGS) entry which is preliminary data.</text>
</comment>
<dbReference type="OrthoDB" id="2385264at2"/>
<organism evidence="3 4">
    <name type="scientific">Paenibacillus sacheonensis</name>
    <dbReference type="NCBI Taxonomy" id="742054"/>
    <lineage>
        <taxon>Bacteria</taxon>
        <taxon>Bacillati</taxon>
        <taxon>Bacillota</taxon>
        <taxon>Bacilli</taxon>
        <taxon>Bacillales</taxon>
        <taxon>Paenibacillaceae</taxon>
        <taxon>Paenibacillus</taxon>
    </lineage>
</organism>
<keyword evidence="4" id="KW-1185">Reference proteome</keyword>
<evidence type="ECO:0000313" key="3">
    <source>
        <dbReference type="EMBL" id="NBC71560.1"/>
    </source>
</evidence>
<keyword evidence="2" id="KW-1133">Transmembrane helix</keyword>
<gene>
    <name evidence="3" type="ORF">GT003_21405</name>
</gene>
<reference evidence="3 4" key="1">
    <citation type="submission" date="2020-01" db="EMBL/GenBank/DDBJ databases">
        <title>Paenibacillus soybeanensis sp. nov. isolated from the nodules of soybean (Glycine max(L.) Merr).</title>
        <authorList>
            <person name="Wang H."/>
        </authorList>
    </citation>
    <scope>NUCLEOTIDE SEQUENCE [LARGE SCALE GENOMIC DNA]</scope>
    <source>
        <strain evidence="3 4">DSM 23054</strain>
    </source>
</reference>
<protein>
    <submittedName>
        <fullName evidence="3">Uncharacterized protein</fullName>
    </submittedName>
</protein>
<keyword evidence="2" id="KW-0472">Membrane</keyword>
<dbReference type="Proteomes" id="UP000558113">
    <property type="component" value="Unassembled WGS sequence"/>
</dbReference>
<feature type="transmembrane region" description="Helical" evidence="2">
    <location>
        <begin position="12"/>
        <end position="30"/>
    </location>
</feature>
<feature type="compositionally biased region" description="Basic and acidic residues" evidence="1">
    <location>
        <begin position="478"/>
        <end position="488"/>
    </location>
</feature>
<proteinExistence type="predicted"/>
<dbReference type="EMBL" id="JAAAMU010000012">
    <property type="protein sequence ID" value="NBC71560.1"/>
    <property type="molecule type" value="Genomic_DNA"/>
</dbReference>
<evidence type="ECO:0000313" key="4">
    <source>
        <dbReference type="Proteomes" id="UP000558113"/>
    </source>
</evidence>
<name>A0A7X4YSA0_9BACL</name>
<evidence type="ECO:0000256" key="1">
    <source>
        <dbReference type="SAM" id="MobiDB-lite"/>
    </source>
</evidence>
<evidence type="ECO:0000256" key="2">
    <source>
        <dbReference type="SAM" id="Phobius"/>
    </source>
</evidence>
<keyword evidence="2" id="KW-0812">Transmembrane</keyword>
<sequence length="726" mass="78556">MSFWRGADGAVSLYLIVSTAAMLLFTSLLVDYARIAAFDKQTELAAQSGIRSALSAYDQSLYERYGLFGAGGSDRGELFAQAAEHNWLDGDVNHFQWLRIQREASHVDTEEVLGNQVVFTRQVLEEMKYKAPIDFTMEIVSRFAPMSAAMKEASATIGGLEDIKRLYEDREEHLERASELQKEAAARVSELSGALSAASGIVDGYGAYESWRAEDAGLEEDEKPKHAEDIASYSVRSQGDAAAVLSAADSGLEQHADDTAKALSELMAAEQSNAAIAAAAERMRQSQETSGYDKLSDANVAGKDSTSMTAEELSQYGQTRASAEGLVLDEAWFADYRRELNEQLSAYRSIRADSAAFQSVVRSAVSSTGMAAGLNEAWSDLNGTVHRYEAGYSVSGTVMQARKNEFQRRHAHDAERKSNEAAAKTKWSEVKSMLGGLQSDPGQAEQKQAFEEVKRLAADNLRFNQAAGEETGSSPDAGRADDAGDEAKSALTSMGTMFGGMAELLEGIRDPLYVNEYVVHRFRSFDPTKLRGMISDGGQGDRASFSKALALENQEVEYILYGFHEPGANIAAAVGEIFAARLAVRTMEGLIACRALGHPLLILSAAVLYGLEKAIADMAVLSEKGKVQLSKYVPSELTYADYLRVFLILHGSGGQARNSRIIAVIERNTGADLSMAATGLSGEMTSSVNLWFLPGLMRTFTAAGILNGKVKDGRYEKTQTIGSSYG</sequence>
<accession>A0A7X4YSA0</accession>
<dbReference type="RefSeq" id="WP_161701641.1">
    <property type="nucleotide sequence ID" value="NZ_JAAAMU010000012.1"/>
</dbReference>
<feature type="region of interest" description="Disordered" evidence="1">
    <location>
        <begin position="465"/>
        <end position="488"/>
    </location>
</feature>